<dbReference type="Gene3D" id="1.10.443.20">
    <property type="entry name" value="Centromere DNA-binding protein complex CBF3 subunit, domain 2"/>
    <property type="match status" value="1"/>
</dbReference>
<gene>
    <name evidence="2" type="ORF">WJX72_001614</name>
</gene>
<dbReference type="InterPro" id="IPR038279">
    <property type="entry name" value="Ndc10_dom2_sf"/>
</dbReference>
<feature type="compositionally biased region" description="Acidic residues" evidence="1">
    <location>
        <begin position="194"/>
        <end position="203"/>
    </location>
</feature>
<dbReference type="EMBL" id="JALJOR010000002">
    <property type="protein sequence ID" value="KAK9823283.1"/>
    <property type="molecule type" value="Genomic_DNA"/>
</dbReference>
<dbReference type="Proteomes" id="UP001489004">
    <property type="component" value="Unassembled WGS sequence"/>
</dbReference>
<feature type="compositionally biased region" description="Low complexity" evidence="1">
    <location>
        <begin position="1227"/>
        <end position="1251"/>
    </location>
</feature>
<feature type="compositionally biased region" description="Low complexity" evidence="1">
    <location>
        <begin position="175"/>
        <end position="187"/>
    </location>
</feature>
<protein>
    <submittedName>
        <fullName evidence="2">Uncharacterized protein</fullName>
    </submittedName>
</protein>
<feature type="region of interest" description="Disordered" evidence="1">
    <location>
        <begin position="175"/>
        <end position="217"/>
    </location>
</feature>
<feature type="region of interest" description="Disordered" evidence="1">
    <location>
        <begin position="229"/>
        <end position="250"/>
    </location>
</feature>
<evidence type="ECO:0000313" key="2">
    <source>
        <dbReference type="EMBL" id="KAK9823283.1"/>
    </source>
</evidence>
<sequence>MIALSEAELLVYTRERMTHKQALKWTLEHAAALTSKGIALDWWLQVALPQATDQEGLMQRLLQRARRSPFVRKALTDALGNKTAEEVCTVQTSLNSLDDLPDAATAKWRLLALELKANVYTIDLGSGAVHSFYPTDGILTVRVPGQRGQNIGSAGYQCFLWDVLDEAMRPGSAAPRAVSRTARTAASGLAGDQPSDEEDEDDAVSPARKRGGGARLTAPNINSLARDVVIPDPDAPRSKPRHGSFRPPTRVPAMCAATSDSNADTLTGIRAAGSGGDEGDPDIAEPLGWRAMREMCREAAQLPSDSPDSEEYARIFCEQIGLDCDEVAREDRNPKFKADVKLPRRMKLLFKDVSHAREGTIKAYWPKLCLLREWLQVQYALGKLDSPLITADAFLNYLEVLEHDKHLQRRAADLLGEDDDIIEEGARALAEDWMDLDEPTNSALLGSMGKSTVKQWACAARYLQDLQHHVKFGVMTSLDLTQVKMIKKELRMRRAAENARKEAGLVDAAAGEVRIINAEQNLAIADHFMGGKRASSHTVGLRTGAMYFCQCGNKGRGEDMRRKKEKQLRMMDYAPARDGGLGPTASSVQGMEATYFTMTAGKTAQGDNKEIQLNVCHRNVFFCPPTWLSMWSVWKVYHLRFGTPNPLDGKDAWYHRFVFCSTSDVLKGISPKSHGDGYAGAFDAAGMHRNGKKTHLPRISKAAEGRINDVALEEITAEVKWDKTVKYTQYMCFPSKTCVANQADFDNPREHMIERLILSAHELAEFQPMTQALFADAEATLRRMQASNRVAATSDLDTAAEHVLNVYIHRIRKYFFQSGPFFYQRWPDHPIWDIAPLRPFRKDGTWDRWCQVQLAFCETFRAGWEARLHPGYANGYGLLSPLVVSNQLHLRLMDFRSGKRDNVFDPKDKMDQLLGVPALQAIVKDAAAMLINLAGSAAPTPGAVAEPSSSLLSPATAHNVELARQIPHARPLADLLESLHVKQNLLLRQQEANSRYVVDSHQQLGSGLAGLAAEDASGSAQPEVPVPGARGVLKWHKWGGRYATLTDYQRGSLCGLREFFDDCDVGILVELDSGTCARTLSMHELERRSKTGPKPRLVWRADGRYLKPTTTARKPQLKGGEGVDVPDDSEDELEEANQAARHVQSPAREPARPVLTVYEEKRNANVARNQERMAAALRAAEVLSAGLPNVNEDDAPTEEAGKNKRKRKPKANNENAPFIPPRLTRGAQQAAAQEAAAQQAAAQADASQAQA</sequence>
<dbReference type="AlphaFoldDB" id="A0AAW1QPA9"/>
<evidence type="ECO:0000256" key="1">
    <source>
        <dbReference type="SAM" id="MobiDB-lite"/>
    </source>
</evidence>
<feature type="region of interest" description="Disordered" evidence="1">
    <location>
        <begin position="1188"/>
        <end position="1251"/>
    </location>
</feature>
<reference evidence="2 3" key="1">
    <citation type="journal article" date="2024" name="Nat. Commun.">
        <title>Phylogenomics reveals the evolutionary origins of lichenization in chlorophyte algae.</title>
        <authorList>
            <person name="Puginier C."/>
            <person name="Libourel C."/>
            <person name="Otte J."/>
            <person name="Skaloud P."/>
            <person name="Haon M."/>
            <person name="Grisel S."/>
            <person name="Petersen M."/>
            <person name="Berrin J.G."/>
            <person name="Delaux P.M."/>
            <person name="Dal Grande F."/>
            <person name="Keller J."/>
        </authorList>
    </citation>
    <scope>NUCLEOTIDE SEQUENCE [LARGE SCALE GENOMIC DNA]</scope>
    <source>
        <strain evidence="2 3">SAG 2043</strain>
    </source>
</reference>
<feature type="region of interest" description="Disordered" evidence="1">
    <location>
        <begin position="1108"/>
        <end position="1154"/>
    </location>
</feature>
<evidence type="ECO:0000313" key="3">
    <source>
        <dbReference type="Proteomes" id="UP001489004"/>
    </source>
</evidence>
<accession>A0AAW1QPA9</accession>
<comment type="caution">
    <text evidence="2">The sequence shown here is derived from an EMBL/GenBank/DDBJ whole genome shotgun (WGS) entry which is preliminary data.</text>
</comment>
<dbReference type="GO" id="GO:0003677">
    <property type="term" value="F:DNA binding"/>
    <property type="evidence" value="ECO:0007669"/>
    <property type="project" value="InterPro"/>
</dbReference>
<keyword evidence="3" id="KW-1185">Reference proteome</keyword>
<feature type="compositionally biased region" description="Acidic residues" evidence="1">
    <location>
        <begin position="1124"/>
        <end position="1135"/>
    </location>
</feature>
<proteinExistence type="predicted"/>
<name>A0AAW1QPA9_9CHLO</name>
<organism evidence="2 3">
    <name type="scientific">[Myrmecia] bisecta</name>
    <dbReference type="NCBI Taxonomy" id="41462"/>
    <lineage>
        <taxon>Eukaryota</taxon>
        <taxon>Viridiplantae</taxon>
        <taxon>Chlorophyta</taxon>
        <taxon>core chlorophytes</taxon>
        <taxon>Trebouxiophyceae</taxon>
        <taxon>Trebouxiales</taxon>
        <taxon>Trebouxiaceae</taxon>
        <taxon>Myrmecia</taxon>
    </lineage>
</organism>